<gene>
    <name evidence="1" type="ORF">C171_00430</name>
</gene>
<protein>
    <submittedName>
        <fullName evidence="1">Uncharacterized protein</fullName>
    </submittedName>
</protein>
<name>A0A127KNJ7_9CAUD</name>
<reference evidence="1 2" key="1">
    <citation type="submission" date="2015-12" db="EMBL/GenBank/DDBJ databases">
        <title>Complete Genome Sequence of the Pseudomonas putida phage YMC11/06/C171_PPU_BP.</title>
        <authorList>
            <person name="Jeon J."/>
            <person name="Yong D."/>
            <person name="Lee K."/>
        </authorList>
    </citation>
    <scope>NUCLEOTIDE SEQUENCE [LARGE SCALE GENOMIC DNA]</scope>
</reference>
<accession>A0A127KNJ7</accession>
<dbReference type="RefSeq" id="YP_009275061.1">
    <property type="nucleotide sequence ID" value="NC_030923.1"/>
</dbReference>
<keyword evidence="2" id="KW-1185">Reference proteome</keyword>
<dbReference type="Proteomes" id="UP000201907">
    <property type="component" value="Segment"/>
</dbReference>
<sequence>MSQYQLKYHDIAPEGLIRQVADIVWVHPAYNHARALYPDPESFTEAMLADLHGFPALAAYSGDSLAAALSFTDLVRDLHMPGLGSIVGSSICHPEYPGAAGFLLRAYIAALRAEGAKWYQISKRLDATTVLTKYRRLHE</sequence>
<evidence type="ECO:0000313" key="1">
    <source>
        <dbReference type="EMBL" id="AMO43667.1"/>
    </source>
</evidence>
<proteinExistence type="predicted"/>
<dbReference type="GeneID" id="28802018"/>
<evidence type="ECO:0000313" key="2">
    <source>
        <dbReference type="Proteomes" id="UP000201907"/>
    </source>
</evidence>
<dbReference type="KEGG" id="vg:28802018"/>
<organism evidence="1 2">
    <name type="scientific">Pseudomonas phage YMC11/06/C171_PPU_BP</name>
    <dbReference type="NCBI Taxonomy" id="1777063"/>
    <lineage>
        <taxon>Viruses</taxon>
        <taxon>Duplodnaviria</taxon>
        <taxon>Heunggongvirae</taxon>
        <taxon>Uroviricota</taxon>
        <taxon>Caudoviricetes</taxon>
        <taxon>Autographivirales</taxon>
        <taxon>Autoscriptoviridae</taxon>
        <taxon>Corkvirinae</taxon>
        <taxon>Kantovirus</taxon>
        <taxon>Kantovirus C171</taxon>
    </lineage>
</organism>
<dbReference type="EMBL" id="KU310944">
    <property type="protein sequence ID" value="AMO43667.1"/>
    <property type="molecule type" value="Genomic_DNA"/>
</dbReference>